<proteinExistence type="predicted"/>
<keyword evidence="3" id="KW-1185">Reference proteome</keyword>
<feature type="domain" description="SH3b" evidence="1">
    <location>
        <begin position="122"/>
        <end position="180"/>
    </location>
</feature>
<gene>
    <name evidence="2" type="ORF">A5866_000666</name>
</gene>
<organism evidence="2 3">
    <name type="scientific">Candidatus Enterococcus lemimoniae</name>
    <dbReference type="NCBI Taxonomy" id="1834167"/>
    <lineage>
        <taxon>Bacteria</taxon>
        <taxon>Bacillati</taxon>
        <taxon>Bacillota</taxon>
        <taxon>Bacilli</taxon>
        <taxon>Lactobacillales</taxon>
        <taxon>Enterococcaceae</taxon>
        <taxon>Enterococcus</taxon>
    </lineage>
</organism>
<dbReference type="Pfam" id="PF08460">
    <property type="entry name" value="SH3_5"/>
    <property type="match status" value="1"/>
</dbReference>
<accession>A0ABZ2T652</accession>
<dbReference type="Gene3D" id="2.30.30.40">
    <property type="entry name" value="SH3 Domains"/>
    <property type="match status" value="1"/>
</dbReference>
<dbReference type="Proteomes" id="UP000195080">
    <property type="component" value="Chromosome"/>
</dbReference>
<sequence length="197" mass="21989">MAQWGVSKARLAQVLMNGLPEDGRETIVKPNKPNTPKYKVGQHIRFASIYNTPDDPTEKHINADQKWTITQKLDGRKNLYKVENSGKLLGYVNDGDIVEIWNPSQPTAPSKPQDSNLVSMVGTFTTDQSLPLSPDSTVESPASAWYDPFESMEYDGYVLGNGYAWISYIDYGGNRRYVAVGPDDGHVDTTWGTGFFY</sequence>
<evidence type="ECO:0000313" key="3">
    <source>
        <dbReference type="Proteomes" id="UP000195080"/>
    </source>
</evidence>
<evidence type="ECO:0000313" key="2">
    <source>
        <dbReference type="EMBL" id="WYJ85589.1"/>
    </source>
</evidence>
<reference evidence="3" key="1">
    <citation type="submission" date="2017-05" db="EMBL/GenBank/DDBJ databases">
        <title>The Genome Sequence of EEnterococcus faecalis 9F2_4866.</title>
        <authorList>
            <consortium name="The Broad Institute Genomics Platform"/>
            <consortium name="The Broad Institute Genomic Center for Infectious Diseases"/>
            <person name="Earl A."/>
            <person name="Manson A."/>
            <person name="Schwartman J."/>
            <person name="Gilmore M."/>
            <person name="Abouelleil A."/>
            <person name="Cao P."/>
            <person name="Chapman S."/>
            <person name="Cusick C."/>
            <person name="Shea T."/>
            <person name="Young S."/>
            <person name="Neafsey D."/>
            <person name="Nusbaum C."/>
            <person name="Birren B."/>
        </authorList>
    </citation>
    <scope>NUCLEOTIDE SEQUENCE [LARGE SCALE GENOMIC DNA]</scope>
    <source>
        <strain evidence="3">12C11_DIV0727</strain>
    </source>
</reference>
<evidence type="ECO:0000259" key="1">
    <source>
        <dbReference type="Pfam" id="PF08460"/>
    </source>
</evidence>
<name>A0ABZ2T652_9ENTE</name>
<dbReference type="EMBL" id="CP147248">
    <property type="protein sequence ID" value="WYJ85589.1"/>
    <property type="molecule type" value="Genomic_DNA"/>
</dbReference>
<protein>
    <recommendedName>
        <fullName evidence="1">SH3b domain-containing protein</fullName>
    </recommendedName>
</protein>
<dbReference type="InterPro" id="IPR003646">
    <property type="entry name" value="SH3-like_bac-type"/>
</dbReference>
<reference evidence="2 3" key="2">
    <citation type="submission" date="2024-03" db="EMBL/GenBank/DDBJ databases">
        <title>The Genome Sequence of Enterococcus sp. DIV0727d.</title>
        <authorList>
            <consortium name="The Broad Institute Genomics Platform"/>
            <consortium name="The Broad Institute Microbial Omics Core"/>
            <consortium name="The Broad Institute Genomic Center for Infectious Diseases"/>
            <person name="Earl A."/>
            <person name="Manson A."/>
            <person name="Gilmore M."/>
            <person name="Schwartman J."/>
            <person name="Shea T."/>
            <person name="Abouelleil A."/>
            <person name="Cao P."/>
            <person name="Chapman S."/>
            <person name="Cusick C."/>
            <person name="Young S."/>
            <person name="Neafsey D."/>
            <person name="Nusbaum C."/>
            <person name="Birren B."/>
        </authorList>
    </citation>
    <scope>NUCLEOTIDE SEQUENCE [LARGE SCALE GENOMIC DNA]</scope>
    <source>
        <strain evidence="2 3">12C11_DIV0727</strain>
    </source>
</reference>
<dbReference type="RefSeq" id="WP_086444391.1">
    <property type="nucleotide sequence ID" value="NZ_CP147248.1"/>
</dbReference>